<feature type="region of interest" description="Disordered" evidence="2">
    <location>
        <begin position="744"/>
        <end position="893"/>
    </location>
</feature>
<comment type="caution">
    <text evidence="4">The sequence shown here is derived from an EMBL/GenBank/DDBJ whole genome shotgun (WGS) entry which is preliminary data.</text>
</comment>
<feature type="compositionally biased region" description="Gly residues" evidence="2">
    <location>
        <begin position="855"/>
        <end position="866"/>
    </location>
</feature>
<dbReference type="PANTHER" id="PTHR23030:SF39">
    <property type="entry name" value="PROGRAMMED CELL DEATH 6-INTERACTING PROTEIN"/>
    <property type="match status" value="1"/>
</dbReference>
<dbReference type="InterPro" id="IPR004328">
    <property type="entry name" value="BRO1_dom"/>
</dbReference>
<dbReference type="Gene3D" id="1.20.120.560">
    <property type="entry name" value="alix/aip1 in complex with the ypdl late domain"/>
    <property type="match status" value="1"/>
</dbReference>
<dbReference type="Pfam" id="PF03097">
    <property type="entry name" value="BRO1"/>
    <property type="match status" value="1"/>
</dbReference>
<gene>
    <name evidence="4" type="ORF">A1O1_05878</name>
</gene>
<dbReference type="Pfam" id="PF13949">
    <property type="entry name" value="ALIX_LYPXL_bnd"/>
    <property type="match status" value="1"/>
</dbReference>
<dbReference type="PROSITE" id="PS51180">
    <property type="entry name" value="BRO1"/>
    <property type="match status" value="1"/>
</dbReference>
<dbReference type="eggNOG" id="KOG2220">
    <property type="taxonomic scope" value="Eukaryota"/>
</dbReference>
<dbReference type="EMBL" id="AMWN01000005">
    <property type="protein sequence ID" value="EXJ85514.1"/>
    <property type="molecule type" value="Genomic_DNA"/>
</dbReference>
<dbReference type="STRING" id="1182541.W9YTA5"/>
<dbReference type="GeneID" id="19160751"/>
<dbReference type="Proteomes" id="UP000019484">
    <property type="component" value="Unassembled WGS sequence"/>
</dbReference>
<dbReference type="RefSeq" id="XP_007724952.1">
    <property type="nucleotide sequence ID" value="XM_007726762.1"/>
</dbReference>
<dbReference type="PANTHER" id="PTHR23030">
    <property type="entry name" value="PCD6 INTERACTING PROTEIN-RELATED"/>
    <property type="match status" value="1"/>
</dbReference>
<feature type="compositionally biased region" description="Low complexity" evidence="2">
    <location>
        <begin position="748"/>
        <end position="816"/>
    </location>
</feature>
<name>W9YTA5_9EURO</name>
<sequence>MTRNVLEIPFRRTHPVDLSSAIKQYISSKYEQSPAMFADDLREIDRLRADAITVLEPHVSGIKRLAQYAAQLRYLGGKFPIDIGVDFPWYPALGYDRATAVIQNNLRFELANILFNLAALYSQLACGTNRTTIEGLKAAAEYFVAAAGTFSFMRTEVLPDMRSTPPEDMDDITLDSLQQLCLAQAQECFWQITIKKNMSDGTVAKLAAKVSDYYVFAADAARQSRAVSAEWIHHFQAKHHHFAAAAQFRQSRYCLQSKQYGEEVARLRDSIACVNEGLQEARWINATVLGDLNGLKTRVAEELKRAERDNDMIYLQAPTPKSELRILDRTNMVAAKTPSDVANGISLLGEGQAFGRPLFEKLVPYAVHQAASIYADRRDRLVHQSIIADLEAMTARLREVLQSLDLPGSLQALEKPLGLPGSLVSKAEELRQQDALYRIKRAIDDTTKLKTNDLSIYQEGLALLEAEKTEDDRLRAKYGTDRWDRPPSTTALAKLYQTSKELQTYLNSAASSDNLVQSKFRENEHILRILTGTNRDLERFVPSSDQVAMTPAIEQAASRLRSCLNEVSRLETRRKSRINALKEKTNADNIGPALLAEAARLEREYPMQKIEPGQFEKLFETRLAAYEPDRQALDMDQEEQDQVVARLREANKAFMEARRGDTSTTRDRQKALQALETGYAKYKELISNLDTGRKFYNDLAGHVTRFRESCKAQVAQRRVEASQLESEFASQDMGRLNLEETRRELTGQSQNQNQNQNQVVQQQQPLPQQTQAHPQTRSSSRHPPQQQQQPQQHTIQAYAQAQAQAQAQLQPQIQRQPINDQEGISAPVPTRTIVPPPAAAASSPSSSTAPLPVGGVSGGTIGGGGVWSPDMGIRFGGQNNRPGQAGYPVPRRP</sequence>
<feature type="domain" description="BRO1" evidence="3">
    <location>
        <begin position="4"/>
        <end position="397"/>
    </location>
</feature>
<dbReference type="InterPro" id="IPR038499">
    <property type="entry name" value="BRO1_sf"/>
</dbReference>
<proteinExistence type="inferred from homology"/>
<reference evidence="4 5" key="1">
    <citation type="submission" date="2013-03" db="EMBL/GenBank/DDBJ databases">
        <title>The Genome Sequence of Capronia coronata CBS 617.96.</title>
        <authorList>
            <consortium name="The Broad Institute Genomics Platform"/>
            <person name="Cuomo C."/>
            <person name="de Hoog S."/>
            <person name="Gorbushina A."/>
            <person name="Walker B."/>
            <person name="Young S.K."/>
            <person name="Zeng Q."/>
            <person name="Gargeya S."/>
            <person name="Fitzgerald M."/>
            <person name="Haas B."/>
            <person name="Abouelleil A."/>
            <person name="Allen A.W."/>
            <person name="Alvarado L."/>
            <person name="Arachchi H.M."/>
            <person name="Berlin A.M."/>
            <person name="Chapman S.B."/>
            <person name="Gainer-Dewar J."/>
            <person name="Goldberg J."/>
            <person name="Griggs A."/>
            <person name="Gujja S."/>
            <person name="Hansen M."/>
            <person name="Howarth C."/>
            <person name="Imamovic A."/>
            <person name="Ireland A."/>
            <person name="Larimer J."/>
            <person name="McCowan C."/>
            <person name="Murphy C."/>
            <person name="Pearson M."/>
            <person name="Poon T.W."/>
            <person name="Priest M."/>
            <person name="Roberts A."/>
            <person name="Saif S."/>
            <person name="Shea T."/>
            <person name="Sisk P."/>
            <person name="Sykes S."/>
            <person name="Wortman J."/>
            <person name="Nusbaum C."/>
            <person name="Birren B."/>
        </authorList>
    </citation>
    <scope>NUCLEOTIDE SEQUENCE [LARGE SCALE GENOMIC DNA]</scope>
    <source>
        <strain evidence="4 5">CBS 617.96</strain>
    </source>
</reference>
<organism evidence="4 5">
    <name type="scientific">Capronia coronata CBS 617.96</name>
    <dbReference type="NCBI Taxonomy" id="1182541"/>
    <lineage>
        <taxon>Eukaryota</taxon>
        <taxon>Fungi</taxon>
        <taxon>Dikarya</taxon>
        <taxon>Ascomycota</taxon>
        <taxon>Pezizomycotina</taxon>
        <taxon>Eurotiomycetes</taxon>
        <taxon>Chaetothyriomycetidae</taxon>
        <taxon>Chaetothyriales</taxon>
        <taxon>Herpotrichiellaceae</taxon>
        <taxon>Capronia</taxon>
    </lineage>
</organism>
<evidence type="ECO:0000256" key="1">
    <source>
        <dbReference type="ARBA" id="ARBA00038154"/>
    </source>
</evidence>
<evidence type="ECO:0000313" key="4">
    <source>
        <dbReference type="EMBL" id="EXJ85514.1"/>
    </source>
</evidence>
<evidence type="ECO:0000256" key="2">
    <source>
        <dbReference type="SAM" id="MobiDB-lite"/>
    </source>
</evidence>
<protein>
    <recommendedName>
        <fullName evidence="3">BRO1 domain-containing protein</fullName>
    </recommendedName>
</protein>
<accession>W9YTA5</accession>
<dbReference type="InterPro" id="IPR025304">
    <property type="entry name" value="ALIX_V_dom"/>
</dbReference>
<comment type="similarity">
    <text evidence="1">Belongs to the palA/RIM20 family.</text>
</comment>
<dbReference type="HOGENOM" id="CLU_007181_0_0_1"/>
<keyword evidence="5" id="KW-1185">Reference proteome</keyword>
<dbReference type="SMART" id="SM01041">
    <property type="entry name" value="BRO1"/>
    <property type="match status" value="1"/>
</dbReference>
<evidence type="ECO:0000313" key="5">
    <source>
        <dbReference type="Proteomes" id="UP000019484"/>
    </source>
</evidence>
<feature type="compositionally biased region" description="Low complexity" evidence="2">
    <location>
        <begin position="839"/>
        <end position="854"/>
    </location>
</feature>
<evidence type="ECO:0000259" key="3">
    <source>
        <dbReference type="PROSITE" id="PS51180"/>
    </source>
</evidence>
<dbReference type="CDD" id="cd09241">
    <property type="entry name" value="BRO1_ScRim20-like"/>
    <property type="match status" value="1"/>
</dbReference>
<dbReference type="Gene3D" id="1.25.40.280">
    <property type="entry name" value="alix/aip1 like domains"/>
    <property type="match status" value="1"/>
</dbReference>
<dbReference type="Gene3D" id="1.20.140.50">
    <property type="entry name" value="alix/aip1 like domains"/>
    <property type="match status" value="1"/>
</dbReference>
<dbReference type="GO" id="GO:0005768">
    <property type="term" value="C:endosome"/>
    <property type="evidence" value="ECO:0007669"/>
    <property type="project" value="TreeGrafter"/>
</dbReference>
<dbReference type="AlphaFoldDB" id="W9YTA5"/>
<dbReference type="OrthoDB" id="64867at2759"/>